<dbReference type="AlphaFoldDB" id="A0A8J3CNR9"/>
<protein>
    <submittedName>
        <fullName evidence="1">Uncharacterized protein</fullName>
    </submittedName>
</protein>
<reference evidence="1" key="2">
    <citation type="submission" date="2020-09" db="EMBL/GenBank/DDBJ databases">
        <authorList>
            <person name="Sun Q."/>
            <person name="Kim S."/>
        </authorList>
    </citation>
    <scope>NUCLEOTIDE SEQUENCE</scope>
    <source>
        <strain evidence="1">KCTC 32501</strain>
    </source>
</reference>
<reference evidence="1" key="1">
    <citation type="journal article" date="2014" name="Int. J. Syst. Evol. Microbiol.">
        <title>Complete genome sequence of Corynebacterium casei LMG S-19264T (=DSM 44701T), isolated from a smear-ripened cheese.</title>
        <authorList>
            <consortium name="US DOE Joint Genome Institute (JGI-PGF)"/>
            <person name="Walter F."/>
            <person name="Albersmeier A."/>
            <person name="Kalinowski J."/>
            <person name="Ruckert C."/>
        </authorList>
    </citation>
    <scope>NUCLEOTIDE SEQUENCE</scope>
    <source>
        <strain evidence="1">KCTC 32501</strain>
    </source>
</reference>
<keyword evidence="2" id="KW-1185">Reference proteome</keyword>
<accession>A0A8J3CNR9</accession>
<evidence type="ECO:0000313" key="1">
    <source>
        <dbReference type="EMBL" id="GHA79736.1"/>
    </source>
</evidence>
<gene>
    <name evidence="1" type="ORF">GCM10009007_20820</name>
</gene>
<name>A0A8J3CNR9_9BURK</name>
<comment type="caution">
    <text evidence="1">The sequence shown here is derived from an EMBL/GenBank/DDBJ whole genome shotgun (WGS) entry which is preliminary data.</text>
</comment>
<proteinExistence type="predicted"/>
<dbReference type="EMBL" id="BMZG01000017">
    <property type="protein sequence ID" value="GHA79736.1"/>
    <property type="molecule type" value="Genomic_DNA"/>
</dbReference>
<dbReference type="Proteomes" id="UP000614287">
    <property type="component" value="Unassembled WGS sequence"/>
</dbReference>
<evidence type="ECO:0000313" key="2">
    <source>
        <dbReference type="Proteomes" id="UP000614287"/>
    </source>
</evidence>
<organism evidence="1 2">
    <name type="scientific">Formosimonas limnophila</name>
    <dbReference type="NCBI Taxonomy" id="1384487"/>
    <lineage>
        <taxon>Bacteria</taxon>
        <taxon>Pseudomonadati</taxon>
        <taxon>Pseudomonadota</taxon>
        <taxon>Betaproteobacteria</taxon>
        <taxon>Burkholderiales</taxon>
        <taxon>Burkholderiaceae</taxon>
        <taxon>Formosimonas</taxon>
    </lineage>
</organism>
<sequence length="67" mass="8095">MLRFPSLFLGVWLLYVKSHILLYNFNQKRIVLNCRTPFGDILYTYRENDSLFIQNPHNSVWDVTVKF</sequence>